<dbReference type="Proteomes" id="UP000824533">
    <property type="component" value="Linkage Group LG28"/>
</dbReference>
<proteinExistence type="predicted"/>
<reference evidence="1 2" key="1">
    <citation type="journal article" date="2021" name="Front. Genet.">
        <title>Chromosome-Level Genome Assembly Reveals Significant Gene Expansion in the Toll and IMD Signaling Pathways of Dendrolimus kikuchii.</title>
        <authorList>
            <person name="Zhou J."/>
            <person name="Wu P."/>
            <person name="Xiong Z."/>
            <person name="Liu N."/>
            <person name="Zhao N."/>
            <person name="Ji M."/>
            <person name="Qiu Y."/>
            <person name="Yang B."/>
        </authorList>
    </citation>
    <scope>NUCLEOTIDE SEQUENCE [LARGE SCALE GENOMIC DNA]</scope>
    <source>
        <strain evidence="1">Ann1</strain>
    </source>
</reference>
<protein>
    <submittedName>
        <fullName evidence="1">Uncharacterized protein</fullName>
    </submittedName>
</protein>
<organism evidence="1 2">
    <name type="scientific">Dendrolimus kikuchii</name>
    <dbReference type="NCBI Taxonomy" id="765133"/>
    <lineage>
        <taxon>Eukaryota</taxon>
        <taxon>Metazoa</taxon>
        <taxon>Ecdysozoa</taxon>
        <taxon>Arthropoda</taxon>
        <taxon>Hexapoda</taxon>
        <taxon>Insecta</taxon>
        <taxon>Pterygota</taxon>
        <taxon>Neoptera</taxon>
        <taxon>Endopterygota</taxon>
        <taxon>Lepidoptera</taxon>
        <taxon>Glossata</taxon>
        <taxon>Ditrysia</taxon>
        <taxon>Bombycoidea</taxon>
        <taxon>Lasiocampidae</taxon>
        <taxon>Dendrolimus</taxon>
    </lineage>
</organism>
<comment type="caution">
    <text evidence="1">The sequence shown here is derived from an EMBL/GenBank/DDBJ whole genome shotgun (WGS) entry which is preliminary data.</text>
</comment>
<evidence type="ECO:0000313" key="1">
    <source>
        <dbReference type="EMBL" id="KAJ0170249.1"/>
    </source>
</evidence>
<name>A0ACC1CF87_9NEOP</name>
<gene>
    <name evidence="1" type="ORF">K1T71_014177</name>
</gene>
<evidence type="ECO:0000313" key="2">
    <source>
        <dbReference type="Proteomes" id="UP000824533"/>
    </source>
</evidence>
<keyword evidence="2" id="KW-1185">Reference proteome</keyword>
<accession>A0ACC1CF87</accession>
<sequence>MAAKFVLAFCASALLAQVISAQCLGALNGLGGPGFIPDAFSLSGPAFGPGYGPACGSYSALTGIAPSNLGASCGGGLAVTSSSPISPTGLSVTSENAIEGALAVAGNLPFLGTVGVEGLYQTIGAGAVSYGCGNGAVGITSENVGPVAPAPLPQGIAPSPGVAPGLGYPPLNYMGRGGCGAIY</sequence>
<dbReference type="EMBL" id="CM034414">
    <property type="protein sequence ID" value="KAJ0170249.1"/>
    <property type="molecule type" value="Genomic_DNA"/>
</dbReference>